<name>A0A8X8Z7M2_SALSN</name>
<comment type="caution">
    <text evidence="1">The sequence shown here is derived from an EMBL/GenBank/DDBJ whole genome shotgun (WGS) entry which is preliminary data.</text>
</comment>
<keyword evidence="2" id="KW-1185">Reference proteome</keyword>
<proteinExistence type="predicted"/>
<evidence type="ECO:0000313" key="2">
    <source>
        <dbReference type="Proteomes" id="UP000298416"/>
    </source>
</evidence>
<dbReference type="AlphaFoldDB" id="A0A8X8Z7M2"/>
<dbReference type="Proteomes" id="UP000298416">
    <property type="component" value="Unassembled WGS sequence"/>
</dbReference>
<evidence type="ECO:0000313" key="1">
    <source>
        <dbReference type="EMBL" id="KAG6394079.1"/>
    </source>
</evidence>
<gene>
    <name evidence="1" type="ORF">SASPL_144658</name>
</gene>
<reference evidence="1" key="2">
    <citation type="submission" date="2020-08" db="EMBL/GenBank/DDBJ databases">
        <title>Plant Genome Project.</title>
        <authorList>
            <person name="Zhang R.-G."/>
        </authorList>
    </citation>
    <scope>NUCLEOTIDE SEQUENCE</scope>
    <source>
        <strain evidence="1">Huo1</strain>
        <tissue evidence="1">Leaf</tissue>
    </source>
</reference>
<sequence>MGNCCKRESWASLDEWENEWAKPEEDASLPSMVKIKVTKTELEKLLATARLHDLPVDRLFTNTVQQSRHPWAPSLHTISE</sequence>
<reference evidence="1" key="1">
    <citation type="submission" date="2018-01" db="EMBL/GenBank/DDBJ databases">
        <authorList>
            <person name="Mao J.F."/>
        </authorList>
    </citation>
    <scope>NUCLEOTIDE SEQUENCE</scope>
    <source>
        <strain evidence="1">Huo1</strain>
        <tissue evidence="1">Leaf</tissue>
    </source>
</reference>
<dbReference type="EMBL" id="PNBA02000017">
    <property type="protein sequence ID" value="KAG6394079.1"/>
    <property type="molecule type" value="Genomic_DNA"/>
</dbReference>
<protein>
    <submittedName>
        <fullName evidence="1">Uncharacterized protein</fullName>
    </submittedName>
</protein>
<organism evidence="1">
    <name type="scientific">Salvia splendens</name>
    <name type="common">Scarlet sage</name>
    <dbReference type="NCBI Taxonomy" id="180675"/>
    <lineage>
        <taxon>Eukaryota</taxon>
        <taxon>Viridiplantae</taxon>
        <taxon>Streptophyta</taxon>
        <taxon>Embryophyta</taxon>
        <taxon>Tracheophyta</taxon>
        <taxon>Spermatophyta</taxon>
        <taxon>Magnoliopsida</taxon>
        <taxon>eudicotyledons</taxon>
        <taxon>Gunneridae</taxon>
        <taxon>Pentapetalae</taxon>
        <taxon>asterids</taxon>
        <taxon>lamiids</taxon>
        <taxon>Lamiales</taxon>
        <taxon>Lamiaceae</taxon>
        <taxon>Nepetoideae</taxon>
        <taxon>Mentheae</taxon>
        <taxon>Salviinae</taxon>
        <taxon>Salvia</taxon>
        <taxon>Salvia subgen. Calosphace</taxon>
        <taxon>core Calosphace</taxon>
    </lineage>
</organism>
<accession>A0A8X8Z7M2</accession>